<gene>
    <name evidence="1" type="ORF">GGX14DRAFT_651849</name>
</gene>
<evidence type="ECO:0000313" key="1">
    <source>
        <dbReference type="EMBL" id="KAJ7203626.1"/>
    </source>
</evidence>
<dbReference type="AlphaFoldDB" id="A0AAD6VD40"/>
<reference evidence="1" key="1">
    <citation type="submission" date="2023-03" db="EMBL/GenBank/DDBJ databases">
        <title>Massive genome expansion in bonnet fungi (Mycena s.s.) driven by repeated elements and novel gene families across ecological guilds.</title>
        <authorList>
            <consortium name="Lawrence Berkeley National Laboratory"/>
            <person name="Harder C.B."/>
            <person name="Miyauchi S."/>
            <person name="Viragh M."/>
            <person name="Kuo A."/>
            <person name="Thoen E."/>
            <person name="Andreopoulos B."/>
            <person name="Lu D."/>
            <person name="Skrede I."/>
            <person name="Drula E."/>
            <person name="Henrissat B."/>
            <person name="Morin E."/>
            <person name="Kohler A."/>
            <person name="Barry K."/>
            <person name="LaButti K."/>
            <person name="Morin E."/>
            <person name="Salamov A."/>
            <person name="Lipzen A."/>
            <person name="Mereny Z."/>
            <person name="Hegedus B."/>
            <person name="Baldrian P."/>
            <person name="Stursova M."/>
            <person name="Weitz H."/>
            <person name="Taylor A."/>
            <person name="Grigoriev I.V."/>
            <person name="Nagy L.G."/>
            <person name="Martin F."/>
            <person name="Kauserud H."/>
        </authorList>
    </citation>
    <scope>NUCLEOTIDE SEQUENCE</scope>
    <source>
        <strain evidence="1">9144</strain>
    </source>
</reference>
<accession>A0AAD6VD40</accession>
<keyword evidence="2" id="KW-1185">Reference proteome</keyword>
<name>A0AAD6VD40_9AGAR</name>
<proteinExistence type="predicted"/>
<dbReference type="EMBL" id="JARJCW010000050">
    <property type="protein sequence ID" value="KAJ7203626.1"/>
    <property type="molecule type" value="Genomic_DNA"/>
</dbReference>
<comment type="caution">
    <text evidence="1">The sequence shown here is derived from an EMBL/GenBank/DDBJ whole genome shotgun (WGS) entry which is preliminary data.</text>
</comment>
<organism evidence="1 2">
    <name type="scientific">Mycena pura</name>
    <dbReference type="NCBI Taxonomy" id="153505"/>
    <lineage>
        <taxon>Eukaryota</taxon>
        <taxon>Fungi</taxon>
        <taxon>Dikarya</taxon>
        <taxon>Basidiomycota</taxon>
        <taxon>Agaricomycotina</taxon>
        <taxon>Agaricomycetes</taxon>
        <taxon>Agaricomycetidae</taxon>
        <taxon>Agaricales</taxon>
        <taxon>Marasmiineae</taxon>
        <taxon>Mycenaceae</taxon>
        <taxon>Mycena</taxon>
    </lineage>
</organism>
<dbReference type="SUPFAM" id="SSF52047">
    <property type="entry name" value="RNI-like"/>
    <property type="match status" value="1"/>
</dbReference>
<protein>
    <recommendedName>
        <fullName evidence="3">F-box domain-containing protein</fullName>
    </recommendedName>
</protein>
<dbReference type="Gene3D" id="3.80.10.10">
    <property type="entry name" value="Ribonuclease Inhibitor"/>
    <property type="match status" value="1"/>
</dbReference>
<dbReference type="Proteomes" id="UP001219525">
    <property type="component" value="Unassembled WGS sequence"/>
</dbReference>
<evidence type="ECO:0008006" key="3">
    <source>
        <dbReference type="Google" id="ProtNLM"/>
    </source>
</evidence>
<evidence type="ECO:0000313" key="2">
    <source>
        <dbReference type="Proteomes" id="UP001219525"/>
    </source>
</evidence>
<dbReference type="InterPro" id="IPR032675">
    <property type="entry name" value="LRR_dom_sf"/>
</dbReference>
<sequence>MHRSFQIKEIRCEIVSHIHHKASLAALAQTSQLFRDPALNILWRKQETLYHLARCFPSDLVNEEVSPDILQRLLRPIVATDWERPLFYSHRVRHFHFRGPNHPVDLSDWIFSVLSLSLPGDYVFPNLESLIWFPSEDYFPFICLFLGPRITRLSVDFPDSTCLSLLSALSKKHTSLTEVTLTGDWENGIDNRCISLFANNLTHIELLAVPGLDWSALQHLSGLTTLRSLHLETFIAPIPCPLFSSTSFSALETIRIRKTDVPSATQFIAVMSSAPLRSLYIRFAGCISTAGISVLYRAIAANISRTTLTRFTQESTVKTLTDAEQRTCKIDSSAMQSLCCFPNLVHVRITSPAGFELDDDTLADLARAWPCLESLLLASGLVAAELPRVTLAALHHLAKHCSELRKDP</sequence>